<feature type="region of interest" description="Disordered" evidence="6">
    <location>
        <begin position="666"/>
        <end position="685"/>
    </location>
</feature>
<dbReference type="EMBL" id="VLTL01000004">
    <property type="protein sequence ID" value="KAA0171884.1"/>
    <property type="molecule type" value="Genomic_DNA"/>
</dbReference>
<sequence length="824" mass="88251">MAAAAAASGRRAPKRAAADQGLTEEMTITPLGAGNEVGRSCILLAYKGKKILLDCGVLPSFSGERCLPFLHDIDPSTLDIIIITHFHLDHAAALPVLTERMVGFRGRIFATPPTVAVMQHALLDFQRRFASEGEAPLYSEEDLRRCLDRIETVDVHQKIEVDSVRITFFHAQHVLGAVMALVEIGHARVLYTGDYSREPDRHLPMAEIPSGLPPDVLIVEATFGIRTHEDRNAREHRLLSAVRRVVERGGHVLLPLGAFGRAQEIMLMLDEYWAANPELHSIPIYYAAPSAIKALQLYRAFTSYMTRSLQATMGSRNPWDFRHIWPLRDARTLSDSTPCVVIAAPGMLQGGVSRSLFERWCQNPADAVIVAGYCVEGTLAKDILRNPHEITAKSGRKLALRCDVEEVQFAAHADYAQTSELVDALNPESIVLVHGEATEMRRLHQALAKRHRSGDASGEHGVFMPKNQSAVTRLFRQDRSAKAVGLMADADLAEGRPVSGVLVRRAFSLSLVDERQVPTFTPLQRTRVEQRMSLPYRAPWEVARHYLQSVFDDVVDVQSAAGTPSGGSAAGSAPASQGSLLVSGVVRVTHSPPTRIDLEWLLTPAADVVADGVVAVLAQAEYSPMSLAGTGVACCPPAPPVPGAAVATALSGPVRHRFCPPGCEPDTADGASASTPKSASSLPPHLSAVLGDVSVSTGPSSDASGEGALPSGQGALADPVSSPVDPATMAPLQTWKQTRRDQARQRASAMLKAVLQEWFGPECVKLDADRATVACDGASAVLNLAAMAVEPAAEGETVSAAAATLRDSLRLAVAHCREVNLGAV</sequence>
<dbReference type="InterPro" id="IPR011108">
    <property type="entry name" value="RMMBL"/>
</dbReference>
<dbReference type="Pfam" id="PF11718">
    <property type="entry name" value="CPSF73-100_C"/>
    <property type="match status" value="1"/>
</dbReference>
<feature type="compositionally biased region" description="Low complexity" evidence="6">
    <location>
        <begin position="1"/>
        <end position="10"/>
    </location>
</feature>
<evidence type="ECO:0000256" key="3">
    <source>
        <dbReference type="ARBA" id="ARBA00022722"/>
    </source>
</evidence>
<feature type="domain" description="Pre-mRNA 3'-end-processing endonuclease polyadenylation factor C-term" evidence="9">
    <location>
        <begin position="494"/>
        <end position="812"/>
    </location>
</feature>
<comment type="caution">
    <text evidence="11">The sequence shown here is derived from an EMBL/GenBank/DDBJ whole genome shotgun (WGS) entry which is preliminary data.</text>
</comment>
<evidence type="ECO:0000259" key="8">
    <source>
        <dbReference type="SMART" id="SM01027"/>
    </source>
</evidence>
<dbReference type="SMART" id="SM01027">
    <property type="entry name" value="Beta-Casp"/>
    <property type="match status" value="1"/>
</dbReference>
<dbReference type="Pfam" id="PF16661">
    <property type="entry name" value="Lactamase_B_6"/>
    <property type="match status" value="1"/>
</dbReference>
<keyword evidence="5" id="KW-0539">Nucleus</keyword>
<name>A0A5A8EKC9_CAFRO</name>
<dbReference type="PANTHER" id="PTHR11203:SF11">
    <property type="entry name" value="CLEAVAGE AND POLYADENYLATION SPECIFICITY FACTOR SUBUNIT 3"/>
    <property type="match status" value="1"/>
</dbReference>
<feature type="region of interest" description="Disordered" evidence="6">
    <location>
        <begin position="690"/>
        <end position="728"/>
    </location>
</feature>
<dbReference type="Gene3D" id="3.40.50.10890">
    <property type="match status" value="1"/>
</dbReference>
<dbReference type="InterPro" id="IPR001279">
    <property type="entry name" value="Metallo-B-lactamas"/>
</dbReference>
<dbReference type="SMART" id="SM01098">
    <property type="entry name" value="CPSF73-100_C"/>
    <property type="match status" value="1"/>
</dbReference>
<dbReference type="GO" id="GO:0003723">
    <property type="term" value="F:RNA binding"/>
    <property type="evidence" value="ECO:0007669"/>
    <property type="project" value="TreeGrafter"/>
</dbReference>
<proteinExistence type="predicted"/>
<dbReference type="Proteomes" id="UP000322899">
    <property type="component" value="Unassembled WGS sequence"/>
</dbReference>
<dbReference type="InterPro" id="IPR021718">
    <property type="entry name" value="CPSF73-100_C"/>
</dbReference>
<dbReference type="Pfam" id="PF07521">
    <property type="entry name" value="RMMBL"/>
    <property type="match status" value="1"/>
</dbReference>
<evidence type="ECO:0000256" key="1">
    <source>
        <dbReference type="ARBA" id="ARBA00004123"/>
    </source>
</evidence>
<evidence type="ECO:0000259" key="9">
    <source>
        <dbReference type="SMART" id="SM01098"/>
    </source>
</evidence>
<dbReference type="Pfam" id="PF10996">
    <property type="entry name" value="Beta-Casp"/>
    <property type="match status" value="1"/>
</dbReference>
<dbReference type="InterPro" id="IPR036866">
    <property type="entry name" value="RibonucZ/Hydroxyglut_hydro"/>
</dbReference>
<evidence type="ECO:0000256" key="5">
    <source>
        <dbReference type="ARBA" id="ARBA00023242"/>
    </source>
</evidence>
<dbReference type="EMBL" id="VLTO01000001">
    <property type="protein sequence ID" value="KAA0178345.1"/>
    <property type="molecule type" value="Genomic_DNA"/>
</dbReference>
<feature type="compositionally biased region" description="Polar residues" evidence="6">
    <location>
        <begin position="672"/>
        <end position="681"/>
    </location>
</feature>
<keyword evidence="4" id="KW-0378">Hydrolase</keyword>
<dbReference type="Gene3D" id="3.60.15.10">
    <property type="entry name" value="Ribonuclease Z/Hydroxyacylglutathione hydrolase-like"/>
    <property type="match status" value="1"/>
</dbReference>
<dbReference type="OrthoDB" id="10249535at2759"/>
<reference evidence="12 13" key="1">
    <citation type="submission" date="2019-07" db="EMBL/GenBank/DDBJ databases">
        <title>Genomes of Cafeteria roenbergensis.</title>
        <authorList>
            <person name="Fischer M.G."/>
            <person name="Hackl T."/>
            <person name="Roman M."/>
        </authorList>
    </citation>
    <scope>NUCLEOTIDE SEQUENCE [LARGE SCALE GENOMIC DNA]</scope>
    <source>
        <strain evidence="11 12">E4-10P</strain>
        <strain evidence="10 13">RCC970-E3</strain>
    </source>
</reference>
<dbReference type="GO" id="GO:0004534">
    <property type="term" value="F:5'-3' RNA exonuclease activity"/>
    <property type="evidence" value="ECO:0007669"/>
    <property type="project" value="TreeGrafter"/>
</dbReference>
<dbReference type="GO" id="GO:0004521">
    <property type="term" value="F:RNA endonuclease activity"/>
    <property type="evidence" value="ECO:0007669"/>
    <property type="project" value="TreeGrafter"/>
</dbReference>
<feature type="domain" description="Metallo-beta-lactamase" evidence="7">
    <location>
        <begin position="38"/>
        <end position="250"/>
    </location>
</feature>
<keyword evidence="3" id="KW-0540">Nuclease</keyword>
<evidence type="ECO:0000313" key="11">
    <source>
        <dbReference type="EMBL" id="KAA0178345.1"/>
    </source>
</evidence>
<keyword evidence="2" id="KW-0507">mRNA processing</keyword>
<evidence type="ECO:0000259" key="7">
    <source>
        <dbReference type="SMART" id="SM00849"/>
    </source>
</evidence>
<protein>
    <recommendedName>
        <fullName evidence="14">Beta-Casp domain-containing protein</fullName>
    </recommendedName>
</protein>
<feature type="region of interest" description="Disordered" evidence="6">
    <location>
        <begin position="1"/>
        <end position="20"/>
    </location>
</feature>
<accession>A0A5A8EKC9</accession>
<feature type="domain" description="Beta-Casp" evidence="8">
    <location>
        <begin position="262"/>
        <end position="383"/>
    </location>
</feature>
<organism evidence="11 12">
    <name type="scientific">Cafeteria roenbergensis</name>
    <name type="common">Marine flagellate</name>
    <dbReference type="NCBI Taxonomy" id="33653"/>
    <lineage>
        <taxon>Eukaryota</taxon>
        <taxon>Sar</taxon>
        <taxon>Stramenopiles</taxon>
        <taxon>Bigyra</taxon>
        <taxon>Opalozoa</taxon>
        <taxon>Bicosoecida</taxon>
        <taxon>Cafeteriaceae</taxon>
        <taxon>Cafeteria</taxon>
    </lineage>
</organism>
<dbReference type="GO" id="GO:0006398">
    <property type="term" value="P:mRNA 3'-end processing by stem-loop binding and cleavage"/>
    <property type="evidence" value="ECO:0007669"/>
    <property type="project" value="TreeGrafter"/>
</dbReference>
<feature type="compositionally biased region" description="Polar residues" evidence="6">
    <location>
        <begin position="694"/>
        <end position="703"/>
    </location>
</feature>
<evidence type="ECO:0000256" key="6">
    <source>
        <dbReference type="SAM" id="MobiDB-lite"/>
    </source>
</evidence>
<dbReference type="SUPFAM" id="SSF56281">
    <property type="entry name" value="Metallo-hydrolase/oxidoreductase"/>
    <property type="match status" value="1"/>
</dbReference>
<dbReference type="AlphaFoldDB" id="A0A5A8EKC9"/>
<evidence type="ECO:0000313" key="12">
    <source>
        <dbReference type="Proteomes" id="UP000322899"/>
    </source>
</evidence>
<evidence type="ECO:0000256" key="2">
    <source>
        <dbReference type="ARBA" id="ARBA00022664"/>
    </source>
</evidence>
<dbReference type="InterPro" id="IPR022712">
    <property type="entry name" value="Beta_Casp"/>
</dbReference>
<evidence type="ECO:0000313" key="13">
    <source>
        <dbReference type="Proteomes" id="UP000324907"/>
    </source>
</evidence>
<dbReference type="PANTHER" id="PTHR11203">
    <property type="entry name" value="CLEAVAGE AND POLYADENYLATION SPECIFICITY FACTOR FAMILY MEMBER"/>
    <property type="match status" value="1"/>
</dbReference>
<evidence type="ECO:0000313" key="10">
    <source>
        <dbReference type="EMBL" id="KAA0171884.1"/>
    </source>
</evidence>
<dbReference type="InterPro" id="IPR050698">
    <property type="entry name" value="MBL"/>
</dbReference>
<comment type="subcellular location">
    <subcellularLocation>
        <location evidence="1">Nucleus</location>
    </subcellularLocation>
</comment>
<dbReference type="SMART" id="SM00849">
    <property type="entry name" value="Lactamase_B"/>
    <property type="match status" value="1"/>
</dbReference>
<evidence type="ECO:0000256" key="4">
    <source>
        <dbReference type="ARBA" id="ARBA00022801"/>
    </source>
</evidence>
<dbReference type="GO" id="GO:0005847">
    <property type="term" value="C:mRNA cleavage and polyadenylation specificity factor complex"/>
    <property type="evidence" value="ECO:0007669"/>
    <property type="project" value="TreeGrafter"/>
</dbReference>
<dbReference type="Proteomes" id="UP000324907">
    <property type="component" value="Unassembled WGS sequence"/>
</dbReference>
<evidence type="ECO:0008006" key="14">
    <source>
        <dbReference type="Google" id="ProtNLM"/>
    </source>
</evidence>
<gene>
    <name evidence="11" type="ORF">FNF27_00195</name>
    <name evidence="10" type="ORF">FNF28_00519</name>
</gene>